<dbReference type="GO" id="GO:0009252">
    <property type="term" value="P:peptidoglycan biosynthetic process"/>
    <property type="evidence" value="ECO:0007669"/>
    <property type="project" value="UniProtKB-UniRule"/>
</dbReference>
<name>A0A177MVG1_9GAMM</name>
<dbReference type="InterPro" id="IPR003770">
    <property type="entry name" value="MLTG-like"/>
</dbReference>
<keyword evidence="9" id="KW-1185">Reference proteome</keyword>
<evidence type="ECO:0000313" key="9">
    <source>
        <dbReference type="Proteomes" id="UP000078476"/>
    </source>
</evidence>
<keyword evidence="1 7" id="KW-1003">Cell membrane</keyword>
<evidence type="ECO:0000256" key="7">
    <source>
        <dbReference type="HAMAP-Rule" id="MF_02065"/>
    </source>
</evidence>
<evidence type="ECO:0000256" key="2">
    <source>
        <dbReference type="ARBA" id="ARBA00022692"/>
    </source>
</evidence>
<comment type="function">
    <text evidence="7">Functions as a peptidoglycan terminase that cleaves nascent peptidoglycan strands endolytically to terminate their elongation.</text>
</comment>
<dbReference type="EC" id="4.2.2.29" evidence="7"/>
<sequence length="329" mass="37621">MTRSIVAFTTLMVLGLLLIWGGMYHHILQKKPVVFSKTTLDIKRGDTLESVIKNLRDQRIAINPFWFKLYAYRSDLDRTLKVGEYVLDKDATAADILALLEDGSTRQYTITFPEGWSFKKVFQAIQDNPNLQHTLTDEELASVMEQLGSDKSHPEGLFFPDTYYFEKNSSDLELLKRAHDKMQRLLVAEWQKRDQDVPLESPYEALILASIIEKETAAVEERKKIAGVFSRRLKKGMRLQTDPTVIYGMGDKYRGNIHKRDLREPTPYNTYVNNGLPPTPISMPGKAAIHAALHPADGDELFFVARGHGRHAFSAEYSTHVKYVALYQR</sequence>
<evidence type="ECO:0000313" key="8">
    <source>
        <dbReference type="EMBL" id="OAI09717.1"/>
    </source>
</evidence>
<dbReference type="NCBIfam" id="TIGR00247">
    <property type="entry name" value="endolytic transglycosylase MltG"/>
    <property type="match status" value="1"/>
</dbReference>
<dbReference type="STRING" id="980561.A1359_18410"/>
<evidence type="ECO:0000256" key="1">
    <source>
        <dbReference type="ARBA" id="ARBA00022475"/>
    </source>
</evidence>
<dbReference type="Gene3D" id="3.30.160.60">
    <property type="entry name" value="Classic Zinc Finger"/>
    <property type="match status" value="1"/>
</dbReference>
<dbReference type="EMBL" id="LUUI01000166">
    <property type="protein sequence ID" value="OAI09717.1"/>
    <property type="molecule type" value="Genomic_DNA"/>
</dbReference>
<dbReference type="PANTHER" id="PTHR30518">
    <property type="entry name" value="ENDOLYTIC MUREIN TRANSGLYCOSYLASE"/>
    <property type="match status" value="1"/>
</dbReference>
<dbReference type="Gene3D" id="3.30.1490.480">
    <property type="entry name" value="Endolytic murein transglycosylase"/>
    <property type="match status" value="1"/>
</dbReference>
<keyword evidence="5 7" id="KW-0456">Lyase</keyword>
<dbReference type="Proteomes" id="UP000078476">
    <property type="component" value="Unassembled WGS sequence"/>
</dbReference>
<dbReference type="GO" id="GO:0008932">
    <property type="term" value="F:lytic endotransglycosylase activity"/>
    <property type="evidence" value="ECO:0007669"/>
    <property type="project" value="UniProtKB-UniRule"/>
</dbReference>
<dbReference type="OrthoDB" id="9814591at2"/>
<dbReference type="AlphaFoldDB" id="A0A177MVG1"/>
<evidence type="ECO:0000256" key="4">
    <source>
        <dbReference type="ARBA" id="ARBA00023136"/>
    </source>
</evidence>
<dbReference type="RefSeq" id="WP_066988156.1">
    <property type="nucleotide sequence ID" value="NZ_LUUI01000166.1"/>
</dbReference>
<dbReference type="PANTHER" id="PTHR30518:SF2">
    <property type="entry name" value="ENDOLYTIC MUREIN TRANSGLYCOSYLASE"/>
    <property type="match status" value="1"/>
</dbReference>
<dbReference type="CDD" id="cd08010">
    <property type="entry name" value="MltG_like"/>
    <property type="match status" value="1"/>
</dbReference>
<comment type="catalytic activity">
    <reaction evidence="7">
        <text>a peptidoglycan chain = a peptidoglycan chain with N-acetyl-1,6-anhydromuramyl-[peptide] at the reducing end + a peptidoglycan chain with N-acetylglucosamine at the non-reducing end.</text>
        <dbReference type="EC" id="4.2.2.29"/>
    </reaction>
</comment>
<protein>
    <recommendedName>
        <fullName evidence="7">Endolytic murein transglycosylase</fullName>
        <ecNumber evidence="7">4.2.2.29</ecNumber>
    </recommendedName>
    <alternativeName>
        <fullName evidence="7">Peptidoglycan lytic transglycosylase</fullName>
    </alternativeName>
    <alternativeName>
        <fullName evidence="7">Peptidoglycan polymerization terminase</fullName>
    </alternativeName>
</protein>
<dbReference type="GO" id="GO:0071555">
    <property type="term" value="P:cell wall organization"/>
    <property type="evidence" value="ECO:0007669"/>
    <property type="project" value="UniProtKB-KW"/>
</dbReference>
<keyword evidence="6 7" id="KW-0961">Cell wall biogenesis/degradation</keyword>
<dbReference type="HAMAP" id="MF_02065">
    <property type="entry name" value="MltG"/>
    <property type="match status" value="1"/>
</dbReference>
<evidence type="ECO:0000256" key="6">
    <source>
        <dbReference type="ARBA" id="ARBA00023316"/>
    </source>
</evidence>
<accession>A0A177MVG1</accession>
<comment type="similarity">
    <text evidence="7">Belongs to the transglycosylase MltG family.</text>
</comment>
<keyword evidence="2 7" id="KW-0812">Transmembrane</keyword>
<dbReference type="Pfam" id="PF02618">
    <property type="entry name" value="YceG"/>
    <property type="match status" value="1"/>
</dbReference>
<comment type="caution">
    <text evidence="8">The sequence shown here is derived from an EMBL/GenBank/DDBJ whole genome shotgun (WGS) entry which is preliminary data.</text>
</comment>
<evidence type="ECO:0000256" key="3">
    <source>
        <dbReference type="ARBA" id="ARBA00022989"/>
    </source>
</evidence>
<evidence type="ECO:0000256" key="5">
    <source>
        <dbReference type="ARBA" id="ARBA00023239"/>
    </source>
</evidence>
<keyword evidence="4 7" id="KW-0472">Membrane</keyword>
<feature type="site" description="Important for catalytic activity" evidence="7">
    <location>
        <position position="215"/>
    </location>
</feature>
<gene>
    <name evidence="7" type="primary">mltG</name>
    <name evidence="8" type="ORF">A1359_18410</name>
</gene>
<proteinExistence type="inferred from homology"/>
<keyword evidence="3 7" id="KW-1133">Transmembrane helix</keyword>
<dbReference type="GO" id="GO:0005886">
    <property type="term" value="C:plasma membrane"/>
    <property type="evidence" value="ECO:0007669"/>
    <property type="project" value="UniProtKB-UniRule"/>
</dbReference>
<organism evidence="8 9">
    <name type="scientific">Methylomonas lenta</name>
    <dbReference type="NCBI Taxonomy" id="980561"/>
    <lineage>
        <taxon>Bacteria</taxon>
        <taxon>Pseudomonadati</taxon>
        <taxon>Pseudomonadota</taxon>
        <taxon>Gammaproteobacteria</taxon>
        <taxon>Methylococcales</taxon>
        <taxon>Methylococcaceae</taxon>
        <taxon>Methylomonas</taxon>
    </lineage>
</organism>
<keyword evidence="7" id="KW-0997">Cell inner membrane</keyword>
<reference evidence="8 9" key="1">
    <citation type="submission" date="2016-03" db="EMBL/GenBank/DDBJ databases">
        <authorList>
            <person name="Ploux O."/>
        </authorList>
    </citation>
    <scope>NUCLEOTIDE SEQUENCE [LARGE SCALE GENOMIC DNA]</scope>
    <source>
        <strain evidence="8 9">R-45370</strain>
    </source>
</reference>